<keyword evidence="3" id="KW-1185">Reference proteome</keyword>
<accession>A0A4Z2FKW1</accession>
<gene>
    <name evidence="2" type="ORF">EYF80_048269</name>
</gene>
<reference evidence="2 3" key="1">
    <citation type="submission" date="2019-03" db="EMBL/GenBank/DDBJ databases">
        <title>First draft genome of Liparis tanakae, snailfish: a comprehensive survey of snailfish specific genes.</title>
        <authorList>
            <person name="Kim W."/>
            <person name="Song I."/>
            <person name="Jeong J.-H."/>
            <person name="Kim D."/>
            <person name="Kim S."/>
            <person name="Ryu S."/>
            <person name="Song J.Y."/>
            <person name="Lee S.K."/>
        </authorList>
    </citation>
    <scope>NUCLEOTIDE SEQUENCE [LARGE SCALE GENOMIC DNA]</scope>
    <source>
        <tissue evidence="2">Muscle</tissue>
    </source>
</reference>
<dbReference type="EMBL" id="SRLO01001098">
    <property type="protein sequence ID" value="TNN41555.1"/>
    <property type="molecule type" value="Genomic_DNA"/>
</dbReference>
<proteinExistence type="predicted"/>
<protein>
    <submittedName>
        <fullName evidence="2">Uncharacterized protein</fullName>
    </submittedName>
</protein>
<evidence type="ECO:0000313" key="2">
    <source>
        <dbReference type="EMBL" id="TNN41555.1"/>
    </source>
</evidence>
<dbReference type="AlphaFoldDB" id="A0A4Z2FKW1"/>
<organism evidence="2 3">
    <name type="scientific">Liparis tanakae</name>
    <name type="common">Tanaka's snailfish</name>
    <dbReference type="NCBI Taxonomy" id="230148"/>
    <lineage>
        <taxon>Eukaryota</taxon>
        <taxon>Metazoa</taxon>
        <taxon>Chordata</taxon>
        <taxon>Craniata</taxon>
        <taxon>Vertebrata</taxon>
        <taxon>Euteleostomi</taxon>
        <taxon>Actinopterygii</taxon>
        <taxon>Neopterygii</taxon>
        <taxon>Teleostei</taxon>
        <taxon>Neoteleostei</taxon>
        <taxon>Acanthomorphata</taxon>
        <taxon>Eupercaria</taxon>
        <taxon>Perciformes</taxon>
        <taxon>Cottioidei</taxon>
        <taxon>Cottales</taxon>
        <taxon>Liparidae</taxon>
        <taxon>Liparis</taxon>
    </lineage>
</organism>
<evidence type="ECO:0000313" key="3">
    <source>
        <dbReference type="Proteomes" id="UP000314294"/>
    </source>
</evidence>
<dbReference type="Proteomes" id="UP000314294">
    <property type="component" value="Unassembled WGS sequence"/>
</dbReference>
<evidence type="ECO:0000256" key="1">
    <source>
        <dbReference type="SAM" id="MobiDB-lite"/>
    </source>
</evidence>
<comment type="caution">
    <text evidence="2">The sequence shown here is derived from an EMBL/GenBank/DDBJ whole genome shotgun (WGS) entry which is preliminary data.</text>
</comment>
<feature type="region of interest" description="Disordered" evidence="1">
    <location>
        <begin position="31"/>
        <end position="63"/>
    </location>
</feature>
<name>A0A4Z2FKW1_9TELE</name>
<sequence>MFEVLGSKPCQFLPETENFQHVCRRMESAQQIPLNSEPTAEAKDRFGNASQSQPAVRDEPELPGVPAAVIDWSRDEANVQADCYQYKMLAEACQAGMQTESLQAKVQTKSREMAHIHLDQCCPGQANPPDPGQISLDQSRPVCRLAYGSGSACQASAKAQGEE</sequence>